<dbReference type="Proteomes" id="UP000649739">
    <property type="component" value="Unassembled WGS sequence"/>
</dbReference>
<keyword evidence="1" id="KW-0732">Signal</keyword>
<name>A0A8J3B6X3_9ACTN</name>
<reference evidence="2" key="1">
    <citation type="journal article" date="2014" name="Int. J. Syst. Evol. Microbiol.">
        <title>Complete genome sequence of Corynebacterium casei LMG S-19264T (=DSM 44701T), isolated from a smear-ripened cheese.</title>
        <authorList>
            <consortium name="US DOE Joint Genome Institute (JGI-PGF)"/>
            <person name="Walter F."/>
            <person name="Albersmeier A."/>
            <person name="Kalinowski J."/>
            <person name="Ruckert C."/>
        </authorList>
    </citation>
    <scope>NUCLEOTIDE SEQUENCE</scope>
    <source>
        <strain evidence="2">JCM 3090</strain>
    </source>
</reference>
<protein>
    <submittedName>
        <fullName evidence="2">Uncharacterized protein</fullName>
    </submittedName>
</protein>
<proteinExistence type="predicted"/>
<evidence type="ECO:0000313" key="3">
    <source>
        <dbReference type="Proteomes" id="UP000649739"/>
    </source>
</evidence>
<dbReference type="EMBL" id="BMQB01000001">
    <property type="protein sequence ID" value="GGJ79137.1"/>
    <property type="molecule type" value="Genomic_DNA"/>
</dbReference>
<keyword evidence="3" id="KW-1185">Reference proteome</keyword>
<comment type="caution">
    <text evidence="2">The sequence shown here is derived from an EMBL/GenBank/DDBJ whole genome shotgun (WGS) entry which is preliminary data.</text>
</comment>
<dbReference type="RefSeq" id="WP_189168454.1">
    <property type="nucleotide sequence ID" value="NZ_BMQB01000001.1"/>
</dbReference>
<gene>
    <name evidence="2" type="ORF">GCM10010123_06340</name>
</gene>
<feature type="chain" id="PRO_5035257810" evidence="1">
    <location>
        <begin position="25"/>
        <end position="189"/>
    </location>
</feature>
<organism evidence="2 3">
    <name type="scientific">Pilimelia anulata</name>
    <dbReference type="NCBI Taxonomy" id="53371"/>
    <lineage>
        <taxon>Bacteria</taxon>
        <taxon>Bacillati</taxon>
        <taxon>Actinomycetota</taxon>
        <taxon>Actinomycetes</taxon>
        <taxon>Micromonosporales</taxon>
        <taxon>Micromonosporaceae</taxon>
        <taxon>Pilimelia</taxon>
    </lineage>
</organism>
<accession>A0A8J3B6X3</accession>
<reference evidence="2" key="2">
    <citation type="submission" date="2020-09" db="EMBL/GenBank/DDBJ databases">
        <authorList>
            <person name="Sun Q."/>
            <person name="Ohkuma M."/>
        </authorList>
    </citation>
    <scope>NUCLEOTIDE SEQUENCE</scope>
    <source>
        <strain evidence="2">JCM 3090</strain>
    </source>
</reference>
<evidence type="ECO:0000313" key="2">
    <source>
        <dbReference type="EMBL" id="GGJ79137.1"/>
    </source>
</evidence>
<evidence type="ECO:0000256" key="1">
    <source>
        <dbReference type="SAM" id="SignalP"/>
    </source>
</evidence>
<dbReference type="AlphaFoldDB" id="A0A8J3B6X3"/>
<feature type="signal peptide" evidence="1">
    <location>
        <begin position="1"/>
        <end position="24"/>
    </location>
</feature>
<sequence>MRRLFLLTAAVSAALMIVPAPGVAARPTQSDAGTFVVRARDARTGKPVEGFCTEVRALDESRADCTKGTATSVTLTDVPTDEPLTVVTTQNLKEYPQRYYIPAQNSVRPGMPREYTSVFELGGIISTSVKRRATGTAVAKPGVELRPLFDPHAKHVVVSLAADDAGLAVSEPVPAGRYNLFAYAEDLGA</sequence>